<gene>
    <name evidence="3" type="ORF">IFO71_10365</name>
</gene>
<dbReference type="Gene3D" id="1.25.40.10">
    <property type="entry name" value="Tetratricopeptide repeat domain"/>
    <property type="match status" value="1"/>
</dbReference>
<sequence>MVTKVRQTSRCACAVACILLLFSGSALADWKRDYDRGRKAYADGDWAEAEARFRDAIRDEDDASHRKRFEGMRFDEYMPHFYAGMAAYRQGRCEEALNYWSNTGMQNVFRGELPELRAQWQRGKQECDTRLAAASQPVAPATTTGSSSTPTTGSSTASTAAATPGSGSSSSGSTSPVSSGSTASNTPRPATTTTPPAPRPPDPRPAAVSVPAVLRQAADLYFAGRYQDLLKLEAQSVSDGRARAHALMLRAAAGFSLAEQNGDQRGLDQARQDVRAARSAQASLAPDRAAFSPKFIAFWSNTR</sequence>
<feature type="region of interest" description="Disordered" evidence="1">
    <location>
        <begin position="127"/>
        <end position="207"/>
    </location>
</feature>
<name>A0AAW3ZJ87_9GAMM</name>
<evidence type="ECO:0008006" key="5">
    <source>
        <dbReference type="Google" id="ProtNLM"/>
    </source>
</evidence>
<dbReference type="AlphaFoldDB" id="A0AAW3ZJ87"/>
<evidence type="ECO:0000256" key="2">
    <source>
        <dbReference type="SAM" id="SignalP"/>
    </source>
</evidence>
<dbReference type="Proteomes" id="UP000613768">
    <property type="component" value="Unassembled WGS sequence"/>
</dbReference>
<feature type="signal peptide" evidence="2">
    <location>
        <begin position="1"/>
        <end position="28"/>
    </location>
</feature>
<evidence type="ECO:0000256" key="1">
    <source>
        <dbReference type="SAM" id="MobiDB-lite"/>
    </source>
</evidence>
<dbReference type="RefSeq" id="WP_192029562.1">
    <property type="nucleotide sequence ID" value="NZ_JACYTR010000017.1"/>
</dbReference>
<reference evidence="3 4" key="1">
    <citation type="submission" date="2020-09" db="EMBL/GenBank/DDBJ databases">
        <title>Pseudoxanthomonas sp. CAU 1598 isolated from sand of Yaerae Beach.</title>
        <authorList>
            <person name="Kim W."/>
        </authorList>
    </citation>
    <scope>NUCLEOTIDE SEQUENCE [LARGE SCALE GENOMIC DNA]</scope>
    <source>
        <strain evidence="3 4">CAU 1598</strain>
    </source>
</reference>
<protein>
    <recommendedName>
        <fullName evidence="5">Tetratricopeptide repeat protein</fullName>
    </recommendedName>
</protein>
<dbReference type="EMBL" id="JACYTR010000017">
    <property type="protein sequence ID" value="MBD8526140.1"/>
    <property type="molecule type" value="Genomic_DNA"/>
</dbReference>
<feature type="compositionally biased region" description="Pro residues" evidence="1">
    <location>
        <begin position="195"/>
        <end position="204"/>
    </location>
</feature>
<organism evidence="3 4">
    <name type="scientific">Pseudomarimonas arenosa</name>
    <dbReference type="NCBI Taxonomy" id="2774145"/>
    <lineage>
        <taxon>Bacteria</taxon>
        <taxon>Pseudomonadati</taxon>
        <taxon>Pseudomonadota</taxon>
        <taxon>Gammaproteobacteria</taxon>
        <taxon>Lysobacterales</taxon>
        <taxon>Lysobacteraceae</taxon>
        <taxon>Pseudomarimonas</taxon>
    </lineage>
</organism>
<dbReference type="SUPFAM" id="SSF48452">
    <property type="entry name" value="TPR-like"/>
    <property type="match status" value="1"/>
</dbReference>
<evidence type="ECO:0000313" key="4">
    <source>
        <dbReference type="Proteomes" id="UP000613768"/>
    </source>
</evidence>
<evidence type="ECO:0000313" key="3">
    <source>
        <dbReference type="EMBL" id="MBD8526140.1"/>
    </source>
</evidence>
<keyword evidence="2" id="KW-0732">Signal</keyword>
<accession>A0AAW3ZJ87</accession>
<keyword evidence="4" id="KW-1185">Reference proteome</keyword>
<dbReference type="InterPro" id="IPR011990">
    <property type="entry name" value="TPR-like_helical_dom_sf"/>
</dbReference>
<comment type="caution">
    <text evidence="3">The sequence shown here is derived from an EMBL/GenBank/DDBJ whole genome shotgun (WGS) entry which is preliminary data.</text>
</comment>
<feature type="chain" id="PRO_5043834340" description="Tetratricopeptide repeat protein" evidence="2">
    <location>
        <begin position="29"/>
        <end position="303"/>
    </location>
</feature>
<proteinExistence type="predicted"/>
<feature type="compositionally biased region" description="Low complexity" evidence="1">
    <location>
        <begin position="137"/>
        <end position="194"/>
    </location>
</feature>